<dbReference type="Proteomes" id="UP000541426">
    <property type="component" value="Unassembled WGS sequence"/>
</dbReference>
<protein>
    <submittedName>
        <fullName evidence="2">Uncharacterized protein</fullName>
    </submittedName>
</protein>
<comment type="caution">
    <text evidence="2">The sequence shown here is derived from an EMBL/GenBank/DDBJ whole genome shotgun (WGS) entry which is preliminary data.</text>
</comment>
<sequence length="199" mass="21132">MRDIIRNTIAGALLLTGLGVGAWPYLVSGTSDVSSSDSMSRQEFSQNSPLLLPGILADVYTAFGETEEAAIYDKLAEVATGDALEQLYLERVGAMAGGGLNPDQEIHEVSLLGMSARPSGETVNISARWRVLGVVGHAEHMHMRGNAYAADLRFAATDGRWKIAGFDLTDVDRTDAGTLERNADAPGNTPPVAPSEQES</sequence>
<feature type="region of interest" description="Disordered" evidence="1">
    <location>
        <begin position="177"/>
        <end position="199"/>
    </location>
</feature>
<name>A0A7W6GRV2_9RHOB</name>
<organism evidence="2 3">
    <name type="scientific">Sagittula marina</name>
    <dbReference type="NCBI Taxonomy" id="943940"/>
    <lineage>
        <taxon>Bacteria</taxon>
        <taxon>Pseudomonadati</taxon>
        <taxon>Pseudomonadota</taxon>
        <taxon>Alphaproteobacteria</taxon>
        <taxon>Rhodobacterales</taxon>
        <taxon>Roseobacteraceae</taxon>
        <taxon>Sagittula</taxon>
    </lineage>
</organism>
<gene>
    <name evidence="2" type="ORF">GGQ68_001292</name>
</gene>
<evidence type="ECO:0000256" key="1">
    <source>
        <dbReference type="SAM" id="MobiDB-lite"/>
    </source>
</evidence>
<dbReference type="AlphaFoldDB" id="A0A7W6GRV2"/>
<keyword evidence="3" id="KW-1185">Reference proteome</keyword>
<reference evidence="2 3" key="1">
    <citation type="submission" date="2020-08" db="EMBL/GenBank/DDBJ databases">
        <title>Genomic Encyclopedia of Type Strains, Phase IV (KMG-IV): sequencing the most valuable type-strain genomes for metagenomic binning, comparative biology and taxonomic classification.</title>
        <authorList>
            <person name="Goeker M."/>
        </authorList>
    </citation>
    <scope>NUCLEOTIDE SEQUENCE [LARGE SCALE GENOMIC DNA]</scope>
    <source>
        <strain evidence="2 3">DSM 102235</strain>
    </source>
</reference>
<dbReference type="RefSeq" id="WP_183964131.1">
    <property type="nucleotide sequence ID" value="NZ_BAABBZ010000059.1"/>
</dbReference>
<accession>A0A7W6GRV2</accession>
<evidence type="ECO:0000313" key="3">
    <source>
        <dbReference type="Proteomes" id="UP000541426"/>
    </source>
</evidence>
<dbReference type="EMBL" id="JACIEJ010000003">
    <property type="protein sequence ID" value="MBB3984963.1"/>
    <property type="molecule type" value="Genomic_DNA"/>
</dbReference>
<evidence type="ECO:0000313" key="2">
    <source>
        <dbReference type="EMBL" id="MBB3984963.1"/>
    </source>
</evidence>
<proteinExistence type="predicted"/>